<accession>B4SCV0</accession>
<proteinExistence type="predicted"/>
<dbReference type="EMBL" id="CP001110">
    <property type="protein sequence ID" value="ACF42784.1"/>
    <property type="molecule type" value="Genomic_DNA"/>
</dbReference>
<organism evidence="2 3">
    <name type="scientific">Pelodictyon phaeoclathratiforme (strain DSM 5477 / BU-1)</name>
    <dbReference type="NCBI Taxonomy" id="324925"/>
    <lineage>
        <taxon>Bacteria</taxon>
        <taxon>Pseudomonadati</taxon>
        <taxon>Chlorobiota</taxon>
        <taxon>Chlorobiia</taxon>
        <taxon>Chlorobiales</taxon>
        <taxon>Chlorobiaceae</taxon>
        <taxon>Chlorobium/Pelodictyon group</taxon>
        <taxon>Pelodictyon</taxon>
    </lineage>
</organism>
<evidence type="ECO:0000256" key="1">
    <source>
        <dbReference type="SAM" id="Coils"/>
    </source>
</evidence>
<dbReference type="STRING" id="324925.Ppha_0458"/>
<evidence type="ECO:0000313" key="3">
    <source>
        <dbReference type="Proteomes" id="UP000002724"/>
    </source>
</evidence>
<keyword evidence="3" id="KW-1185">Reference proteome</keyword>
<name>B4SCV0_PELPB</name>
<dbReference type="HOGENOM" id="CLU_1757100_0_0_10"/>
<dbReference type="OrthoDB" id="595227at2"/>
<dbReference type="RefSeq" id="WP_012507279.1">
    <property type="nucleotide sequence ID" value="NC_011060.1"/>
</dbReference>
<evidence type="ECO:0000313" key="2">
    <source>
        <dbReference type="EMBL" id="ACF42784.1"/>
    </source>
</evidence>
<feature type="coiled-coil region" evidence="1">
    <location>
        <begin position="24"/>
        <end position="73"/>
    </location>
</feature>
<dbReference type="AlphaFoldDB" id="B4SCV0"/>
<dbReference type="KEGG" id="pph:Ppha_0458"/>
<sequence length="151" mass="17131">MSAIIKESGSPDKYDLFIQRIDYFQSLVEEKKNLQAEINLIQKEFNEKVRPLEDELANVIKKLETNLSRLEGAASVPTASSKFARGQLGASIKELLRTNPDKSFKPRDIAEALNIKGTTVSLWFNKYGVADPEIDRVPTGKEGKRFVYRIR</sequence>
<protein>
    <submittedName>
        <fullName evidence="2">Uncharacterized protein</fullName>
    </submittedName>
</protein>
<gene>
    <name evidence="2" type="ordered locus">Ppha_0458</name>
</gene>
<dbReference type="Proteomes" id="UP000002724">
    <property type="component" value="Chromosome"/>
</dbReference>
<dbReference type="eggNOG" id="ENOG5033W34">
    <property type="taxonomic scope" value="Bacteria"/>
</dbReference>
<reference evidence="2 3" key="1">
    <citation type="submission" date="2008-06" db="EMBL/GenBank/DDBJ databases">
        <title>Complete sequence of Pelodictyon phaeoclathratiforme BU-1.</title>
        <authorList>
            <consortium name="US DOE Joint Genome Institute"/>
            <person name="Lucas S."/>
            <person name="Copeland A."/>
            <person name="Lapidus A."/>
            <person name="Glavina del Rio T."/>
            <person name="Dalin E."/>
            <person name="Tice H."/>
            <person name="Bruce D."/>
            <person name="Goodwin L."/>
            <person name="Pitluck S."/>
            <person name="Schmutz J."/>
            <person name="Larimer F."/>
            <person name="Land M."/>
            <person name="Hauser L."/>
            <person name="Kyrpides N."/>
            <person name="Mikhailova N."/>
            <person name="Liu Z."/>
            <person name="Li T."/>
            <person name="Zhao F."/>
            <person name="Overmann J."/>
            <person name="Bryant D.A."/>
            <person name="Richardson P."/>
        </authorList>
    </citation>
    <scope>NUCLEOTIDE SEQUENCE [LARGE SCALE GENOMIC DNA]</scope>
    <source>
        <strain evidence="3">DSM 5477 / BU-1</strain>
    </source>
</reference>
<keyword evidence="1" id="KW-0175">Coiled coil</keyword>